<dbReference type="SUPFAM" id="SSF81301">
    <property type="entry name" value="Nucleotidyltransferase"/>
    <property type="match status" value="1"/>
</dbReference>
<proteinExistence type="predicted"/>
<name>A0A4U5WQQ6_STRLS</name>
<dbReference type="GO" id="GO:0016779">
    <property type="term" value="F:nucleotidyltransferase activity"/>
    <property type="evidence" value="ECO:0007669"/>
    <property type="project" value="InterPro"/>
</dbReference>
<dbReference type="InterPro" id="IPR006116">
    <property type="entry name" value="NT_2-5OAS_ClassI-CCAase"/>
</dbReference>
<dbReference type="EMBL" id="SZNQ01000001">
    <property type="protein sequence ID" value="TKT03036.1"/>
    <property type="molecule type" value="Genomic_DNA"/>
</dbReference>
<dbReference type="Pfam" id="PF18144">
    <property type="entry name" value="SMODS"/>
    <property type="match status" value="1"/>
</dbReference>
<organism evidence="2 3">
    <name type="scientific">Streptomyces lasalocidi</name>
    <name type="common">Streptomyces lasaliensis</name>
    <dbReference type="NCBI Taxonomy" id="324833"/>
    <lineage>
        <taxon>Bacteria</taxon>
        <taxon>Bacillati</taxon>
        <taxon>Actinomycetota</taxon>
        <taxon>Actinomycetes</taxon>
        <taxon>Kitasatosporales</taxon>
        <taxon>Streptomycetaceae</taxon>
        <taxon>Streptomyces</taxon>
    </lineage>
</organism>
<dbReference type="InterPro" id="IPR043519">
    <property type="entry name" value="NT_sf"/>
</dbReference>
<protein>
    <submittedName>
        <fullName evidence="2">Nucleotidyltransferase</fullName>
    </submittedName>
</protein>
<dbReference type="CDD" id="cd05400">
    <property type="entry name" value="NT_2-5OAS_ClassI-CCAase"/>
    <property type="match status" value="1"/>
</dbReference>
<evidence type="ECO:0000313" key="2">
    <source>
        <dbReference type="EMBL" id="TKT03036.1"/>
    </source>
</evidence>
<evidence type="ECO:0000256" key="1">
    <source>
        <dbReference type="ARBA" id="ARBA00023118"/>
    </source>
</evidence>
<accession>A0A4U5WQQ6</accession>
<sequence>MAWTVDSAFSEFHQNINLPGDHRTTANTRKDWVLRQLGTSFTVLDAFTMGSIPRFTALKGYADLDIMAVLHYEKHIKGRLPSTVLSNVKRALGPGAGNVRRNGQAVTIKFQSWPNIDVVPAVRYVNDAGQVTHYEIPDMNREVWLETKPRNHASKVSQKSADHGPKFRQVIKFIKDWNRRQSVRLQSYHIEVIALQTSTDWKEYDWSVLQWFSQAKSSIYSCWNDGNDVSQYLTPDRAYKIQQAVNGAHSAALNAWYATAGPAKDQAAAIRGWKSVFGQNFPTYG</sequence>
<keyword evidence="3" id="KW-1185">Reference proteome</keyword>
<reference evidence="2 3" key="1">
    <citation type="submission" date="2019-04" db="EMBL/GenBank/DDBJ databases">
        <title>Streptomyces lasaliensis sp. nov., an Actinomycete isolated from soil which produces the polyether antibiotic lasalocid.</title>
        <authorList>
            <person name="Erwin G."/>
            <person name="Haber C."/>
        </authorList>
    </citation>
    <scope>NUCLEOTIDE SEQUENCE [LARGE SCALE GENOMIC DNA]</scope>
    <source>
        <strain evidence="2 3">X-537</strain>
    </source>
</reference>
<keyword evidence="1" id="KW-0051">Antiviral defense</keyword>
<gene>
    <name evidence="2" type="ORF">E4U91_25035</name>
</gene>
<dbReference type="RefSeq" id="WP_137308911.1">
    <property type="nucleotide sequence ID" value="NZ_SZNQ01000001.1"/>
</dbReference>
<comment type="caution">
    <text evidence="2">The sequence shown here is derived from an EMBL/GenBank/DDBJ whole genome shotgun (WGS) entry which is preliminary data.</text>
</comment>
<dbReference type="OrthoDB" id="2082416at2"/>
<dbReference type="Proteomes" id="UP000305929">
    <property type="component" value="Unassembled WGS sequence"/>
</dbReference>
<evidence type="ECO:0000313" key="3">
    <source>
        <dbReference type="Proteomes" id="UP000305929"/>
    </source>
</evidence>
<dbReference type="GO" id="GO:0051607">
    <property type="term" value="P:defense response to virus"/>
    <property type="evidence" value="ECO:0007669"/>
    <property type="project" value="UniProtKB-KW"/>
</dbReference>
<keyword evidence="2" id="KW-0808">Transferase</keyword>
<dbReference type="AlphaFoldDB" id="A0A4U5WQQ6"/>